<reference evidence="6 7" key="1">
    <citation type="submission" date="2016-10" db="EMBL/GenBank/DDBJ databases">
        <authorList>
            <person name="de Groot N.N."/>
        </authorList>
    </citation>
    <scope>NUCLEOTIDE SEQUENCE [LARGE SCALE GENOMIC DNA]</scope>
    <source>
        <strain evidence="6 7">DSM 16981</strain>
    </source>
</reference>
<dbReference type="Gene3D" id="1.10.10.10">
    <property type="entry name" value="Winged helix-like DNA-binding domain superfamily/Winged helix DNA-binding domain"/>
    <property type="match status" value="1"/>
</dbReference>
<dbReference type="RefSeq" id="WP_091648336.1">
    <property type="nucleotide sequence ID" value="NZ_FNHQ01000006.1"/>
</dbReference>
<dbReference type="PROSITE" id="PS50931">
    <property type="entry name" value="HTH_LYSR"/>
    <property type="match status" value="1"/>
</dbReference>
<dbReference type="InterPro" id="IPR036388">
    <property type="entry name" value="WH-like_DNA-bd_sf"/>
</dbReference>
<dbReference type="SUPFAM" id="SSF46785">
    <property type="entry name" value="Winged helix' DNA-binding domain"/>
    <property type="match status" value="1"/>
</dbReference>
<name>A0A1G9SV13_9FIRM</name>
<dbReference type="PANTHER" id="PTHR30126:SF39">
    <property type="entry name" value="HTH-TYPE TRANSCRIPTIONAL REGULATOR CYSL"/>
    <property type="match status" value="1"/>
</dbReference>
<dbReference type="InterPro" id="IPR036390">
    <property type="entry name" value="WH_DNA-bd_sf"/>
</dbReference>
<dbReference type="Proteomes" id="UP000199309">
    <property type="component" value="Unassembled WGS sequence"/>
</dbReference>
<gene>
    <name evidence="6" type="ORF">SAMN05660299_00785</name>
</gene>
<evidence type="ECO:0000256" key="3">
    <source>
        <dbReference type="ARBA" id="ARBA00023125"/>
    </source>
</evidence>
<dbReference type="GO" id="GO:0000976">
    <property type="term" value="F:transcription cis-regulatory region binding"/>
    <property type="evidence" value="ECO:0007669"/>
    <property type="project" value="TreeGrafter"/>
</dbReference>
<dbReference type="Pfam" id="PF00126">
    <property type="entry name" value="HTH_1"/>
    <property type="match status" value="1"/>
</dbReference>
<keyword evidence="4" id="KW-0804">Transcription</keyword>
<feature type="domain" description="HTH lysR-type" evidence="5">
    <location>
        <begin position="1"/>
        <end position="58"/>
    </location>
</feature>
<dbReference type="Gene3D" id="3.40.190.290">
    <property type="match status" value="1"/>
</dbReference>
<evidence type="ECO:0000259" key="5">
    <source>
        <dbReference type="PROSITE" id="PS50931"/>
    </source>
</evidence>
<dbReference type="OrthoDB" id="1624015at2"/>
<dbReference type="InterPro" id="IPR000847">
    <property type="entry name" value="LysR_HTH_N"/>
</dbReference>
<sequence length="297" mass="33809">MTLRHLHIFICVCEESNMTKAATRLHMSQPSISQAIRELEEHYSVHLFERLGHRLIITSAGDCLRSYASAMVRLDMQIESAMKDFGKKSMPRVGASITIGESFLVELLQYTKERHPEFSIFSEIHNTTELESMLFADTIDLALVEGSIQSDYITVIPFMVDDLSFICSCENPLAKTTPISVHDLQQQKFFIREAGSGTRDLFERVMNANHITYEIAGVYNNAESLKKAVAANLGISVISRRAVWEEVKQKKLSLFSIDGLTFQRTFRIAYHKDKYVTPQLQKIITACHDLGQIDDFY</sequence>
<keyword evidence="2" id="KW-0805">Transcription regulation</keyword>
<organism evidence="6 7">
    <name type="scientific">Megasphaera paucivorans</name>
    <dbReference type="NCBI Taxonomy" id="349095"/>
    <lineage>
        <taxon>Bacteria</taxon>
        <taxon>Bacillati</taxon>
        <taxon>Bacillota</taxon>
        <taxon>Negativicutes</taxon>
        <taxon>Veillonellales</taxon>
        <taxon>Veillonellaceae</taxon>
        <taxon>Megasphaera</taxon>
    </lineage>
</organism>
<keyword evidence="3 6" id="KW-0238">DNA-binding</keyword>
<evidence type="ECO:0000256" key="1">
    <source>
        <dbReference type="ARBA" id="ARBA00009437"/>
    </source>
</evidence>
<dbReference type="GO" id="GO:0003700">
    <property type="term" value="F:DNA-binding transcription factor activity"/>
    <property type="evidence" value="ECO:0007669"/>
    <property type="project" value="InterPro"/>
</dbReference>
<keyword evidence="7" id="KW-1185">Reference proteome</keyword>
<dbReference type="InterPro" id="IPR005119">
    <property type="entry name" value="LysR_subst-bd"/>
</dbReference>
<evidence type="ECO:0000256" key="2">
    <source>
        <dbReference type="ARBA" id="ARBA00023015"/>
    </source>
</evidence>
<protein>
    <submittedName>
        <fullName evidence="6">DNA-binding transcriptional regulator, LysR family</fullName>
    </submittedName>
</protein>
<dbReference type="PANTHER" id="PTHR30126">
    <property type="entry name" value="HTH-TYPE TRANSCRIPTIONAL REGULATOR"/>
    <property type="match status" value="1"/>
</dbReference>
<dbReference type="STRING" id="349095.SAMN05660299_00785"/>
<dbReference type="Pfam" id="PF03466">
    <property type="entry name" value="LysR_substrate"/>
    <property type="match status" value="1"/>
</dbReference>
<dbReference type="EMBL" id="FNHQ01000006">
    <property type="protein sequence ID" value="SDM39197.1"/>
    <property type="molecule type" value="Genomic_DNA"/>
</dbReference>
<evidence type="ECO:0000313" key="7">
    <source>
        <dbReference type="Proteomes" id="UP000199309"/>
    </source>
</evidence>
<dbReference type="SUPFAM" id="SSF53850">
    <property type="entry name" value="Periplasmic binding protein-like II"/>
    <property type="match status" value="1"/>
</dbReference>
<dbReference type="AlphaFoldDB" id="A0A1G9SV13"/>
<proteinExistence type="inferred from homology"/>
<evidence type="ECO:0000256" key="4">
    <source>
        <dbReference type="ARBA" id="ARBA00023163"/>
    </source>
</evidence>
<dbReference type="PRINTS" id="PR00039">
    <property type="entry name" value="HTHLYSR"/>
</dbReference>
<dbReference type="FunFam" id="1.10.10.10:FF:000001">
    <property type="entry name" value="LysR family transcriptional regulator"/>
    <property type="match status" value="1"/>
</dbReference>
<evidence type="ECO:0000313" key="6">
    <source>
        <dbReference type="EMBL" id="SDM39197.1"/>
    </source>
</evidence>
<comment type="similarity">
    <text evidence="1">Belongs to the LysR transcriptional regulatory family.</text>
</comment>
<accession>A0A1G9SV13</accession>